<evidence type="ECO:0000259" key="1">
    <source>
        <dbReference type="Pfam" id="PF13649"/>
    </source>
</evidence>
<dbReference type="GO" id="GO:0008168">
    <property type="term" value="F:methyltransferase activity"/>
    <property type="evidence" value="ECO:0007669"/>
    <property type="project" value="UniProtKB-KW"/>
</dbReference>
<dbReference type="GO" id="GO:0032259">
    <property type="term" value="P:methylation"/>
    <property type="evidence" value="ECO:0007669"/>
    <property type="project" value="UniProtKB-KW"/>
</dbReference>
<dbReference type="SUPFAM" id="SSF53335">
    <property type="entry name" value="S-adenosyl-L-methionine-dependent methyltransferases"/>
    <property type="match status" value="1"/>
</dbReference>
<keyword evidence="2" id="KW-0489">Methyltransferase</keyword>
<dbReference type="InterPro" id="IPR029063">
    <property type="entry name" value="SAM-dependent_MTases_sf"/>
</dbReference>
<reference evidence="2 3" key="1">
    <citation type="submission" date="2016-07" db="EMBL/GenBank/DDBJ databases">
        <title>Pervasive Adenine N6-methylation of Active Genes in Fungi.</title>
        <authorList>
            <consortium name="DOE Joint Genome Institute"/>
            <person name="Mondo S.J."/>
            <person name="Dannebaum R.O."/>
            <person name="Kuo R.C."/>
            <person name="Labutti K."/>
            <person name="Haridas S."/>
            <person name="Kuo A."/>
            <person name="Salamov A."/>
            <person name="Ahrendt S.R."/>
            <person name="Lipzen A."/>
            <person name="Sullivan W."/>
            <person name="Andreopoulos W.B."/>
            <person name="Clum A."/>
            <person name="Lindquist E."/>
            <person name="Daum C."/>
            <person name="Ramamoorthy G.K."/>
            <person name="Gryganskyi A."/>
            <person name="Culley D."/>
            <person name="Magnuson J.K."/>
            <person name="James T.Y."/>
            <person name="O'Malley M.A."/>
            <person name="Stajich J.E."/>
            <person name="Spatafora J.W."/>
            <person name="Visel A."/>
            <person name="Grigoriev I.V."/>
        </authorList>
    </citation>
    <scope>NUCLEOTIDE SEQUENCE [LARGE SCALE GENOMIC DNA]</scope>
    <source>
        <strain evidence="2 3">NRRL 3116</strain>
    </source>
</reference>
<dbReference type="Gene3D" id="3.40.50.150">
    <property type="entry name" value="Vaccinia Virus protein VP39"/>
    <property type="match status" value="1"/>
</dbReference>
<dbReference type="PANTHER" id="PTHR43591:SF24">
    <property type="entry name" value="2-METHOXY-6-POLYPRENYL-1,4-BENZOQUINOL METHYLASE, MITOCHONDRIAL"/>
    <property type="match status" value="1"/>
</dbReference>
<feature type="domain" description="Methyltransferase" evidence="1">
    <location>
        <begin position="83"/>
        <end position="174"/>
    </location>
</feature>
<dbReference type="RefSeq" id="XP_021880014.1">
    <property type="nucleotide sequence ID" value="XM_022024674.1"/>
</dbReference>
<name>A0A1Y2GL55_9FUNG</name>
<sequence>MNKTISSGINTTFSNVEMGGCNQLSTEYQWLEGRRYHNIPGASYLLPNDIDEVDRLQLQHFILRYAIQGNYKSPLEKSKVRAILDVGCGPGTWTMEMANEFPDATITGIDISIVFPTTIIPSNCKFIQHNILNPLPFPDNTFDFVYQRLLVAGLTHENWIFVLKELERVTKPGGWIELVEIDGIGGNNGPCTAKIWNWIDKALSTRGVNCLIGRDIGYGNMLKQANVVNVKEEVLRLPTGDHGGKIGTLLKENEQSFWNAITPIVIHGAGVDIDEYEEMMQIADSEVEEYKSYHIFYVVTGQKRD</sequence>
<dbReference type="AlphaFoldDB" id="A0A1Y2GL55"/>
<protein>
    <submittedName>
        <fullName evidence="2">Methyltransferase type 11</fullName>
    </submittedName>
</protein>
<dbReference type="EMBL" id="MCFF01000026">
    <property type="protein sequence ID" value="ORZ12149.1"/>
    <property type="molecule type" value="Genomic_DNA"/>
</dbReference>
<comment type="caution">
    <text evidence="2">The sequence shown here is derived from an EMBL/GenBank/DDBJ whole genome shotgun (WGS) entry which is preliminary data.</text>
</comment>
<dbReference type="InterPro" id="IPR041698">
    <property type="entry name" value="Methyltransf_25"/>
</dbReference>
<dbReference type="CDD" id="cd02440">
    <property type="entry name" value="AdoMet_MTases"/>
    <property type="match status" value="1"/>
</dbReference>
<proteinExistence type="predicted"/>
<organism evidence="2 3">
    <name type="scientific">Lobosporangium transversale</name>
    <dbReference type="NCBI Taxonomy" id="64571"/>
    <lineage>
        <taxon>Eukaryota</taxon>
        <taxon>Fungi</taxon>
        <taxon>Fungi incertae sedis</taxon>
        <taxon>Mucoromycota</taxon>
        <taxon>Mortierellomycotina</taxon>
        <taxon>Mortierellomycetes</taxon>
        <taxon>Mortierellales</taxon>
        <taxon>Mortierellaceae</taxon>
        <taxon>Lobosporangium</taxon>
    </lineage>
</organism>
<dbReference type="GeneID" id="33566518"/>
<accession>A0A1Y2GL55</accession>
<dbReference type="Proteomes" id="UP000193648">
    <property type="component" value="Unassembled WGS sequence"/>
</dbReference>
<keyword evidence="2" id="KW-0808">Transferase</keyword>
<keyword evidence="3" id="KW-1185">Reference proteome</keyword>
<dbReference type="Pfam" id="PF13649">
    <property type="entry name" value="Methyltransf_25"/>
    <property type="match status" value="1"/>
</dbReference>
<dbReference type="STRING" id="64571.A0A1Y2GL55"/>
<dbReference type="PANTHER" id="PTHR43591">
    <property type="entry name" value="METHYLTRANSFERASE"/>
    <property type="match status" value="1"/>
</dbReference>
<dbReference type="OrthoDB" id="2013972at2759"/>
<gene>
    <name evidence="2" type="ORF">BCR41DRAFT_356561</name>
</gene>
<evidence type="ECO:0000313" key="3">
    <source>
        <dbReference type="Proteomes" id="UP000193648"/>
    </source>
</evidence>
<evidence type="ECO:0000313" key="2">
    <source>
        <dbReference type="EMBL" id="ORZ12149.1"/>
    </source>
</evidence>
<dbReference type="InParanoid" id="A0A1Y2GL55"/>